<sequence>MITSVVLASFFALLSPACVASLSFSAPTSVSSLSHTASSTAFNFSITSYSGGVDVIFGSDFKDACVQWGISDCSKFVQDCLHAEGDEVSHKHSAVSHPNGKHRGFKQMRMQFDIADSDVTLSLPAYVLDLSNEQKLQTLQYLLHTSLYKCSFNDLRSIAVDHHIAVTDHALLLKSLSSHSCTCTCLVFTQDAMAADVLPSMDPTLPIN</sequence>
<reference evidence="2" key="1">
    <citation type="submission" date="2020-11" db="EMBL/GenBank/DDBJ databases">
        <authorList>
            <consortium name="DOE Joint Genome Institute"/>
            <person name="Ahrendt S."/>
            <person name="Riley R."/>
            <person name="Andreopoulos W."/>
            <person name="Labutti K."/>
            <person name="Pangilinan J."/>
            <person name="Ruiz-Duenas F.J."/>
            <person name="Barrasa J.M."/>
            <person name="Sanchez-Garcia M."/>
            <person name="Camarero S."/>
            <person name="Miyauchi S."/>
            <person name="Serrano A."/>
            <person name="Linde D."/>
            <person name="Babiker R."/>
            <person name="Drula E."/>
            <person name="Ayuso-Fernandez I."/>
            <person name="Pacheco R."/>
            <person name="Padilla G."/>
            <person name="Ferreira P."/>
            <person name="Barriuso J."/>
            <person name="Kellner H."/>
            <person name="Castanera R."/>
            <person name="Alfaro M."/>
            <person name="Ramirez L."/>
            <person name="Pisabarro A.G."/>
            <person name="Kuo A."/>
            <person name="Tritt A."/>
            <person name="Lipzen A."/>
            <person name="He G."/>
            <person name="Yan M."/>
            <person name="Ng V."/>
            <person name="Cullen D."/>
            <person name="Martin F."/>
            <person name="Rosso M.-N."/>
            <person name="Henrissat B."/>
            <person name="Hibbett D."/>
            <person name="Martinez A.T."/>
            <person name="Grigoriev I.V."/>
        </authorList>
    </citation>
    <scope>NUCLEOTIDE SEQUENCE</scope>
    <source>
        <strain evidence="2">AH 40177</strain>
    </source>
</reference>
<evidence type="ECO:0000256" key="1">
    <source>
        <dbReference type="SAM" id="SignalP"/>
    </source>
</evidence>
<organism evidence="2 3">
    <name type="scientific">Rhodocollybia butyracea</name>
    <dbReference type="NCBI Taxonomy" id="206335"/>
    <lineage>
        <taxon>Eukaryota</taxon>
        <taxon>Fungi</taxon>
        <taxon>Dikarya</taxon>
        <taxon>Basidiomycota</taxon>
        <taxon>Agaricomycotina</taxon>
        <taxon>Agaricomycetes</taxon>
        <taxon>Agaricomycetidae</taxon>
        <taxon>Agaricales</taxon>
        <taxon>Marasmiineae</taxon>
        <taxon>Omphalotaceae</taxon>
        <taxon>Rhodocollybia</taxon>
    </lineage>
</organism>
<proteinExistence type="predicted"/>
<feature type="chain" id="PRO_5040336946" evidence="1">
    <location>
        <begin position="22"/>
        <end position="208"/>
    </location>
</feature>
<dbReference type="Proteomes" id="UP000772434">
    <property type="component" value="Unassembled WGS sequence"/>
</dbReference>
<keyword evidence="3" id="KW-1185">Reference proteome</keyword>
<accession>A0A9P5PIU6</accession>
<name>A0A9P5PIU6_9AGAR</name>
<dbReference type="AlphaFoldDB" id="A0A9P5PIU6"/>
<evidence type="ECO:0000313" key="3">
    <source>
        <dbReference type="Proteomes" id="UP000772434"/>
    </source>
</evidence>
<evidence type="ECO:0000313" key="2">
    <source>
        <dbReference type="EMBL" id="KAF9064658.1"/>
    </source>
</evidence>
<dbReference type="EMBL" id="JADNRY010000118">
    <property type="protein sequence ID" value="KAF9064658.1"/>
    <property type="molecule type" value="Genomic_DNA"/>
</dbReference>
<feature type="signal peptide" evidence="1">
    <location>
        <begin position="1"/>
        <end position="21"/>
    </location>
</feature>
<comment type="caution">
    <text evidence="2">The sequence shown here is derived from an EMBL/GenBank/DDBJ whole genome shotgun (WGS) entry which is preliminary data.</text>
</comment>
<gene>
    <name evidence="2" type="ORF">BDP27DRAFT_1425588</name>
</gene>
<protein>
    <submittedName>
        <fullName evidence="2">Uncharacterized protein</fullName>
    </submittedName>
</protein>
<keyword evidence="1" id="KW-0732">Signal</keyword>